<evidence type="ECO:0000313" key="6">
    <source>
        <dbReference type="EMBL" id="CAH1113729.1"/>
    </source>
</evidence>
<feature type="compositionally biased region" description="Basic and acidic residues" evidence="5">
    <location>
        <begin position="508"/>
        <end position="529"/>
    </location>
</feature>
<dbReference type="PANTHER" id="PTHR13091">
    <property type="entry name" value="AMPLIFIED IN BREAST CANCER 2-RELATED"/>
    <property type="match status" value="1"/>
</dbReference>
<evidence type="ECO:0000256" key="1">
    <source>
        <dbReference type="ARBA" id="ARBA00006443"/>
    </source>
</evidence>
<sequence length="762" mass="85981">MRNTFILPNLEQLFDVSGISCDKVVVISIIGKSACNSFGLKVKTVGRVIPPRDINEDQECVIEGSYDEENQIVYLHMCSPLDTDTLVKKYAEIRKNCETDRHCDDFLAVYDEIKSTFARYLLLLFHVSHIVVLSHPGCTLDTNYIQYFKAIDSLSQKLYDKVIEILKPLDISQEWALAGRFCTPRLIFYFEKCPTNINNVKKLEHNLEDKIYYILKKTRIISTTGCSLFAIPLNDEFVYIEEAPGPSDKLGHMVRGLLMDCQPGGAMQIEVPYSSQPSQEKNFKKFLHVHIQQARTKGFDDTVSSGRHQHSQSSHFELPILKQWLEATSDIYKLISKKKLINLLCTETRFSEQRCLKVLPLALARYQENLPPNYAKAEHEARLAIALALFRAQARGPAFDQYATQLEMDCQAHWENGRQQCEVASLTGNPCKLPKHPSDQEHLSGFIYKAICDCGRKVGAREDPYSVKQANYIFYQQISKECQCSKLERITFPEYSKISTTGESDESVLDKSGKVSEGTEKDTSSKSNDHLPGMLTLSSSPDLLPLYSSWSLVCLGASSLYSHNLGLSESHHPGFLSSTNYLLPWDVTVYSKSKQNWPHVSKYTTRGRRGRSTGSLPQFTVKVFIGVEYECSSGHRFMLSGPDRMLKAMPGSIVKDTGHKIAESDMPLYYPCACRAGKLAQLMRLHVVTPKAPVYCTLHPKVQPSPGAPIFVSSLDGSTKLTQSAYWIMRLPYVYTADKEHYPVNLSARLLQGVFGVTEIEQ</sequence>
<name>A0A9P0D8D8_9CUCU</name>
<comment type="similarity">
    <text evidence="1 4">Belongs to the SMG8 family.</text>
</comment>
<dbReference type="InterPro" id="IPR019354">
    <property type="entry name" value="SMG8-like"/>
</dbReference>
<gene>
    <name evidence="6" type="ORF">PSYICH_LOCUS13082</name>
</gene>
<dbReference type="Pfam" id="PF10220">
    <property type="entry name" value="Smg8_Smg9"/>
    <property type="match status" value="2"/>
</dbReference>
<comment type="function">
    <text evidence="4">Involved in nonsense-mediated decay (NMD) of mRNAs containing premature stop codons.</text>
</comment>
<evidence type="ECO:0000256" key="3">
    <source>
        <dbReference type="ARBA" id="ARBA00029509"/>
    </source>
</evidence>
<dbReference type="AlphaFoldDB" id="A0A9P0D8D8"/>
<reference evidence="6" key="1">
    <citation type="submission" date="2022-01" db="EMBL/GenBank/DDBJ databases">
        <authorList>
            <person name="King R."/>
        </authorList>
    </citation>
    <scope>NUCLEOTIDE SEQUENCE</scope>
</reference>
<keyword evidence="2 4" id="KW-0866">Nonsense-mediated mRNA decay</keyword>
<dbReference type="OrthoDB" id="63589at2759"/>
<accession>A0A9P0D8D8</accession>
<dbReference type="PANTHER" id="PTHR13091:SF0">
    <property type="entry name" value="NONSENSE-MEDIATED MRNA DECAY FACTOR SMG8"/>
    <property type="match status" value="1"/>
</dbReference>
<organism evidence="6 7">
    <name type="scientific">Psylliodes chrysocephalus</name>
    <dbReference type="NCBI Taxonomy" id="3402493"/>
    <lineage>
        <taxon>Eukaryota</taxon>
        <taxon>Metazoa</taxon>
        <taxon>Ecdysozoa</taxon>
        <taxon>Arthropoda</taxon>
        <taxon>Hexapoda</taxon>
        <taxon>Insecta</taxon>
        <taxon>Pterygota</taxon>
        <taxon>Neoptera</taxon>
        <taxon>Endopterygota</taxon>
        <taxon>Coleoptera</taxon>
        <taxon>Polyphaga</taxon>
        <taxon>Cucujiformia</taxon>
        <taxon>Chrysomeloidea</taxon>
        <taxon>Chrysomelidae</taxon>
        <taxon>Galerucinae</taxon>
        <taxon>Alticini</taxon>
        <taxon>Psylliodes</taxon>
    </lineage>
</organism>
<dbReference type="GO" id="GO:0000184">
    <property type="term" value="P:nuclear-transcribed mRNA catabolic process, nonsense-mediated decay"/>
    <property type="evidence" value="ECO:0007669"/>
    <property type="project" value="UniProtKB-UniRule"/>
</dbReference>
<evidence type="ECO:0000256" key="2">
    <source>
        <dbReference type="ARBA" id="ARBA00023161"/>
    </source>
</evidence>
<proteinExistence type="inferred from homology"/>
<feature type="region of interest" description="Disordered" evidence="5">
    <location>
        <begin position="503"/>
        <end position="533"/>
    </location>
</feature>
<keyword evidence="7" id="KW-1185">Reference proteome</keyword>
<protein>
    <recommendedName>
        <fullName evidence="3 4">Nonsense-mediated mRNA decay factor SMG8</fullName>
    </recommendedName>
</protein>
<dbReference type="EMBL" id="OV651819">
    <property type="protein sequence ID" value="CAH1113729.1"/>
    <property type="molecule type" value="Genomic_DNA"/>
</dbReference>
<evidence type="ECO:0000313" key="7">
    <source>
        <dbReference type="Proteomes" id="UP001153636"/>
    </source>
</evidence>
<evidence type="ECO:0000256" key="4">
    <source>
        <dbReference type="RuleBase" id="RU367133"/>
    </source>
</evidence>
<evidence type="ECO:0000256" key="5">
    <source>
        <dbReference type="SAM" id="MobiDB-lite"/>
    </source>
</evidence>
<dbReference type="Proteomes" id="UP001153636">
    <property type="component" value="Chromosome 7"/>
</dbReference>